<dbReference type="AlphaFoldDB" id="A0A9J6HAB0"/>
<dbReference type="PANTHER" id="PTHR48257">
    <property type="match status" value="1"/>
</dbReference>
<evidence type="ECO:0000313" key="6">
    <source>
        <dbReference type="Proteomes" id="UP000821853"/>
    </source>
</evidence>
<keyword evidence="6" id="KW-1185">Reference proteome</keyword>
<evidence type="ECO:0000259" key="4">
    <source>
        <dbReference type="Pfam" id="PF21788"/>
    </source>
</evidence>
<feature type="domain" description="Transposable element P transposase-like GTP-binding insertion" evidence="4">
    <location>
        <begin position="318"/>
        <end position="437"/>
    </location>
</feature>
<dbReference type="Gene3D" id="3.30.70.1820">
    <property type="entry name" value="L1 transposable element, RRM domain"/>
    <property type="match status" value="1"/>
</dbReference>
<reference evidence="5 6" key="1">
    <citation type="journal article" date="2020" name="Cell">
        <title>Large-Scale Comparative Analyses of Tick Genomes Elucidate Their Genetic Diversity and Vector Capacities.</title>
        <authorList>
            <consortium name="Tick Genome and Microbiome Consortium (TIGMIC)"/>
            <person name="Jia N."/>
            <person name="Wang J."/>
            <person name="Shi W."/>
            <person name="Du L."/>
            <person name="Sun Y."/>
            <person name="Zhan W."/>
            <person name="Jiang J.F."/>
            <person name="Wang Q."/>
            <person name="Zhang B."/>
            <person name="Ji P."/>
            <person name="Bell-Sakyi L."/>
            <person name="Cui X.M."/>
            <person name="Yuan T.T."/>
            <person name="Jiang B.G."/>
            <person name="Yang W.F."/>
            <person name="Lam T.T."/>
            <person name="Chang Q.C."/>
            <person name="Ding S.J."/>
            <person name="Wang X.J."/>
            <person name="Zhu J.G."/>
            <person name="Ruan X.D."/>
            <person name="Zhao L."/>
            <person name="Wei J.T."/>
            <person name="Ye R.Z."/>
            <person name="Que T.C."/>
            <person name="Du C.H."/>
            <person name="Zhou Y.H."/>
            <person name="Cheng J.X."/>
            <person name="Dai P.F."/>
            <person name="Guo W.B."/>
            <person name="Han X.H."/>
            <person name="Huang E.J."/>
            <person name="Li L.F."/>
            <person name="Wei W."/>
            <person name="Gao Y.C."/>
            <person name="Liu J.Z."/>
            <person name="Shao H.Z."/>
            <person name="Wang X."/>
            <person name="Wang C.C."/>
            <person name="Yang T.C."/>
            <person name="Huo Q.B."/>
            <person name="Li W."/>
            <person name="Chen H.Y."/>
            <person name="Chen S.E."/>
            <person name="Zhou L.G."/>
            <person name="Ni X.B."/>
            <person name="Tian J.H."/>
            <person name="Sheng Y."/>
            <person name="Liu T."/>
            <person name="Pan Y.S."/>
            <person name="Xia L.Y."/>
            <person name="Li J."/>
            <person name="Zhao F."/>
            <person name="Cao W.C."/>
        </authorList>
    </citation>
    <scope>NUCLEOTIDE SEQUENCE [LARGE SCALE GENOMIC DNA]</scope>
    <source>
        <strain evidence="5">HaeL-2018</strain>
    </source>
</reference>
<dbReference type="InterPro" id="IPR036514">
    <property type="entry name" value="SGNH_hydro_sf"/>
</dbReference>
<evidence type="ECO:0000256" key="2">
    <source>
        <dbReference type="SAM" id="MobiDB-lite"/>
    </source>
</evidence>
<sequence>MACCHQSLKKIQRRVFKVRAMTEAICRRLLQSDARVINRMRVQLFRKADTVRRLQRENSRLKKKLSGYENNTVHSAIRKCLEKVGTAQFCLEDCLVEQITNATRQRPAWSPDFVRECVLLYYLSPKAYRYIRNRGLLKLPSKNTLLRYVGKSNGESGVTPLMKERLRQEVGNLKEQARLCSIIVDEMSISSKYIYDRKMDCFFGQQTAKENSGAAENTSNIMLANKVLCFVATGLSTAYRIPCGFFFMNRLSGKLLYHLTKEVISEVEKCGMCVLRIVTDNHKINVTMMRHLGNGSLKPVVTHPCDPERSLFLSFDQCHIIKNVRSLLLEGEMTDGSQPITGQFVKQLYELQKNEVVKPVRFLTQKHVEPMNFEKMHVGRAVQLFSDDVISALSFLKEYPSRHPQAEKFRNAEATILFMKMMQKWFAIHNVANRTAHVHMRQPDQMHFFCTTDQRLQWLEKDFPDYLEALNNACKRSGKKFISAETYEAILLTSKSTVLCVKFLLESGFFYALTRNLSSDPVELLFSSLRQMAGGNDCLDARAMTFSLERILRTGDLCPSQSSNVENGQAVLSMHGASMSVTSPVLDVPAEATAQAATLVSTETPQVALARFRSLISRILDVNPSIRVVVSAILPRQASLRKCQWALSVGELEAFNMDAGETNAILQALCHKNGYGFVDGTCELMGMLKADGVHPTKHVSQVFLLVKPGPLPDTGRPSHSGHAPLDRAPGTWKPPSTLQLRTLVSSEPRRWLQSSVTSVEPSIKHQDFAFRLKGHGNVLQNNMPKLAWIVVQVSFHTPNSSVRTSCYALLILPCPRQCVQIVDDCWSVLTILLCGDVESNPGPDLEELINTILAELKQSKEEQKKRDTILSDINKKLSKLDEVLKVSKANEEKIKKLEGRIERVEKALTEQDKKLVDYEDRSRRNNLVVFGIPEGPDENREILEDKVVSKVFQDTLKAPVTSVERIQRIGRVNEQRPRPVIWVYSALWKRV</sequence>
<dbReference type="PANTHER" id="PTHR48257:SF1">
    <property type="match status" value="1"/>
</dbReference>
<organism evidence="5 6">
    <name type="scientific">Haemaphysalis longicornis</name>
    <name type="common">Bush tick</name>
    <dbReference type="NCBI Taxonomy" id="44386"/>
    <lineage>
        <taxon>Eukaryota</taxon>
        <taxon>Metazoa</taxon>
        <taxon>Ecdysozoa</taxon>
        <taxon>Arthropoda</taxon>
        <taxon>Chelicerata</taxon>
        <taxon>Arachnida</taxon>
        <taxon>Acari</taxon>
        <taxon>Parasitiformes</taxon>
        <taxon>Ixodida</taxon>
        <taxon>Ixodoidea</taxon>
        <taxon>Ixodidae</taxon>
        <taxon>Haemaphysalinae</taxon>
        <taxon>Haemaphysalis</taxon>
    </lineage>
</organism>
<feature type="coiled-coil region" evidence="1">
    <location>
        <begin position="887"/>
        <end position="921"/>
    </location>
</feature>
<dbReference type="InterPro" id="IPR048365">
    <property type="entry name" value="TNP-like_RNaseH_N"/>
</dbReference>
<dbReference type="InterPro" id="IPR048366">
    <property type="entry name" value="TNP-like_GBD"/>
</dbReference>
<evidence type="ECO:0000256" key="1">
    <source>
        <dbReference type="SAM" id="Coils"/>
    </source>
</evidence>
<comment type="caution">
    <text evidence="5">The sequence shown here is derived from an EMBL/GenBank/DDBJ whole genome shotgun (WGS) entry which is preliminary data.</text>
</comment>
<protein>
    <recommendedName>
        <fullName evidence="7">Transposase</fullName>
    </recommendedName>
</protein>
<dbReference type="Proteomes" id="UP000821853">
    <property type="component" value="Unassembled WGS sequence"/>
</dbReference>
<dbReference type="Gene3D" id="3.40.50.1110">
    <property type="entry name" value="SGNH hydrolase"/>
    <property type="match status" value="1"/>
</dbReference>
<keyword evidence="1" id="KW-0175">Coiled coil</keyword>
<dbReference type="OrthoDB" id="6496622at2759"/>
<proteinExistence type="predicted"/>
<feature type="region of interest" description="Disordered" evidence="2">
    <location>
        <begin position="713"/>
        <end position="735"/>
    </location>
</feature>
<dbReference type="Pfam" id="PF21788">
    <property type="entry name" value="TNP-like_GBD"/>
    <property type="match status" value="1"/>
</dbReference>
<dbReference type="SUPFAM" id="SSF52266">
    <property type="entry name" value="SGNH hydrolase"/>
    <property type="match status" value="1"/>
</dbReference>
<dbReference type="Pfam" id="PF21787">
    <property type="entry name" value="TNP-like_RNaseH_N"/>
    <property type="match status" value="1"/>
</dbReference>
<dbReference type="VEuPathDB" id="VectorBase:HLOH_054398"/>
<evidence type="ECO:0008006" key="7">
    <source>
        <dbReference type="Google" id="ProtNLM"/>
    </source>
</evidence>
<name>A0A9J6HAB0_HAELO</name>
<evidence type="ECO:0000259" key="3">
    <source>
        <dbReference type="Pfam" id="PF21787"/>
    </source>
</evidence>
<feature type="domain" description="Transposable element P transposase-like RNase H" evidence="3">
    <location>
        <begin position="155"/>
        <end position="293"/>
    </location>
</feature>
<gene>
    <name evidence="5" type="ORF">HPB48_026636</name>
</gene>
<dbReference type="EMBL" id="JABSTR010002819">
    <property type="protein sequence ID" value="KAH9384627.1"/>
    <property type="molecule type" value="Genomic_DNA"/>
</dbReference>
<accession>A0A9J6HAB0</accession>
<evidence type="ECO:0000313" key="5">
    <source>
        <dbReference type="EMBL" id="KAH9384627.1"/>
    </source>
</evidence>